<dbReference type="EMBL" id="CP029463">
    <property type="protein sequence ID" value="AWM14106.1"/>
    <property type="molecule type" value="Genomic_DNA"/>
</dbReference>
<keyword evidence="4" id="KW-1185">Reference proteome</keyword>
<keyword evidence="3" id="KW-0808">Transferase</keyword>
<dbReference type="InterPro" id="IPR050640">
    <property type="entry name" value="Bact_2-comp_sensor_kinase"/>
</dbReference>
<keyword evidence="1" id="KW-0812">Transmembrane</keyword>
<keyword evidence="3" id="KW-0418">Kinase</keyword>
<dbReference type="Gene3D" id="3.30.565.10">
    <property type="entry name" value="Histidine kinase-like ATPase, C-terminal domain"/>
    <property type="match status" value="1"/>
</dbReference>
<evidence type="ECO:0000313" key="4">
    <source>
        <dbReference type="Proteomes" id="UP000245429"/>
    </source>
</evidence>
<dbReference type="OrthoDB" id="9809908at2"/>
<evidence type="ECO:0000313" key="3">
    <source>
        <dbReference type="EMBL" id="AWM14106.1"/>
    </source>
</evidence>
<dbReference type="Pfam" id="PF06580">
    <property type="entry name" value="His_kinase"/>
    <property type="match status" value="1"/>
</dbReference>
<dbReference type="InterPro" id="IPR036890">
    <property type="entry name" value="HATPase_C_sf"/>
</dbReference>
<keyword evidence="1" id="KW-0472">Membrane</keyword>
<sequence>MNSKALNTTRSFFLHFIFWVGVWVFYIYFFSYNSNDTNYITWFSGLLLPVTIIATYLTNFILIPKFLLTKRYFKFSLYTLYSLILSAYLILMAIFGGYIFVTDLNITKIPPMGRNFIFIFILVYLVVGLFSFITILKHNLQDKTQLKILENKILETTLQIKEQELDYLKKQIHPHFLFNTLNTIYAFALKKSEYTPELILKLSNLLDYILYQIQKPKVFLTDEIEHLKEYIDLEKIRFQDRLDIQVHLKNIPDDLAIPPMLLIPFVENAFKHGSILNGKLTILVSLEYRNNKTLYFTIRNSTLESPESDTGGIGLKNIAKRLDLLFPDNYTLKRVVSDDWYFIELTLLNRTEENGKIL</sequence>
<feature type="transmembrane region" description="Helical" evidence="1">
    <location>
        <begin position="42"/>
        <end position="63"/>
    </location>
</feature>
<gene>
    <name evidence="3" type="ORF">DI487_09735</name>
</gene>
<dbReference type="AlphaFoldDB" id="A0A2U8QW29"/>
<dbReference type="GO" id="GO:0000155">
    <property type="term" value="F:phosphorelay sensor kinase activity"/>
    <property type="evidence" value="ECO:0007669"/>
    <property type="project" value="InterPro"/>
</dbReference>
<dbReference type="Proteomes" id="UP000245429">
    <property type="component" value="Chromosome"/>
</dbReference>
<evidence type="ECO:0000259" key="2">
    <source>
        <dbReference type="Pfam" id="PF06580"/>
    </source>
</evidence>
<dbReference type="PANTHER" id="PTHR34220:SF7">
    <property type="entry name" value="SENSOR HISTIDINE KINASE YPDA"/>
    <property type="match status" value="1"/>
</dbReference>
<feature type="transmembrane region" description="Helical" evidence="1">
    <location>
        <begin position="12"/>
        <end position="30"/>
    </location>
</feature>
<feature type="transmembrane region" description="Helical" evidence="1">
    <location>
        <begin position="116"/>
        <end position="136"/>
    </location>
</feature>
<evidence type="ECO:0000256" key="1">
    <source>
        <dbReference type="SAM" id="Phobius"/>
    </source>
</evidence>
<dbReference type="RefSeq" id="WP_109569473.1">
    <property type="nucleotide sequence ID" value="NZ_CP029463.1"/>
</dbReference>
<dbReference type="GO" id="GO:0016020">
    <property type="term" value="C:membrane"/>
    <property type="evidence" value="ECO:0007669"/>
    <property type="project" value="InterPro"/>
</dbReference>
<keyword evidence="1" id="KW-1133">Transmembrane helix</keyword>
<proteinExistence type="predicted"/>
<accession>A0A2U8QW29</accession>
<dbReference type="KEGG" id="fse:DI487_09735"/>
<feature type="transmembrane region" description="Helical" evidence="1">
    <location>
        <begin position="75"/>
        <end position="101"/>
    </location>
</feature>
<dbReference type="InterPro" id="IPR010559">
    <property type="entry name" value="Sig_transdc_His_kin_internal"/>
</dbReference>
<protein>
    <submittedName>
        <fullName evidence="3">Histidine kinase</fullName>
    </submittedName>
</protein>
<dbReference type="PANTHER" id="PTHR34220">
    <property type="entry name" value="SENSOR HISTIDINE KINASE YPDA"/>
    <property type="match status" value="1"/>
</dbReference>
<name>A0A2U8QW29_9FLAO</name>
<feature type="domain" description="Signal transduction histidine kinase internal region" evidence="2">
    <location>
        <begin position="164"/>
        <end position="242"/>
    </location>
</feature>
<organism evidence="3 4">
    <name type="scientific">Flavobacterium sediminis</name>
    <dbReference type="NCBI Taxonomy" id="2201181"/>
    <lineage>
        <taxon>Bacteria</taxon>
        <taxon>Pseudomonadati</taxon>
        <taxon>Bacteroidota</taxon>
        <taxon>Flavobacteriia</taxon>
        <taxon>Flavobacteriales</taxon>
        <taxon>Flavobacteriaceae</taxon>
        <taxon>Flavobacterium</taxon>
    </lineage>
</organism>
<reference evidence="3 4" key="1">
    <citation type="submission" date="2018-05" db="EMBL/GenBank/DDBJ databases">
        <title>Flavobacterium sp. MEBiC07310.</title>
        <authorList>
            <person name="Baek K."/>
        </authorList>
    </citation>
    <scope>NUCLEOTIDE SEQUENCE [LARGE SCALE GENOMIC DNA]</scope>
    <source>
        <strain evidence="3 4">MEBiC07310</strain>
    </source>
</reference>